<protein>
    <submittedName>
        <fullName evidence="2">Uncharacterized protein</fullName>
    </submittedName>
</protein>
<feature type="region of interest" description="Disordered" evidence="1">
    <location>
        <begin position="172"/>
        <end position="257"/>
    </location>
</feature>
<evidence type="ECO:0000313" key="2">
    <source>
        <dbReference type="EMBL" id="TFY65171.1"/>
    </source>
</evidence>
<sequence length="257" mass="27367">MRRSKVLIQGQLTSSLGLGKAAVFRADTRGFRVPTLWLHIHEGPLAAQAVSNGQNKGHKTVQSLSQVAPQSIVYAAVQARLTMSTLETWAIEDGDLQMDQTNSLLSSSGTLNTTETTRGVSGRALGGFMTVPGVSKYSVKHAGPSAARTGVRAVILSDVPVTHSNLLRSADLRLGRSRHQQSSKSRDADDSRGLERYGRTGTGGPRPQELSRRDTALRIGSIESAEGRLSEAAQGVVARDGEASTYLTVGARRGPPR</sequence>
<evidence type="ECO:0000256" key="1">
    <source>
        <dbReference type="SAM" id="MobiDB-lite"/>
    </source>
</evidence>
<keyword evidence="3" id="KW-1185">Reference proteome</keyword>
<feature type="compositionally biased region" description="Basic and acidic residues" evidence="1">
    <location>
        <begin position="184"/>
        <end position="198"/>
    </location>
</feature>
<proteinExistence type="predicted"/>
<dbReference type="InterPro" id="IPR046521">
    <property type="entry name" value="DUF6698"/>
</dbReference>
<dbReference type="OrthoDB" id="3220614at2759"/>
<accession>A0A4Y9YUE3</accession>
<dbReference type="AlphaFoldDB" id="A0A4Y9YUE3"/>
<dbReference type="EMBL" id="SEOQ01000346">
    <property type="protein sequence ID" value="TFY65171.1"/>
    <property type="molecule type" value="Genomic_DNA"/>
</dbReference>
<evidence type="ECO:0000313" key="3">
    <source>
        <dbReference type="Proteomes" id="UP000298327"/>
    </source>
</evidence>
<gene>
    <name evidence="2" type="ORF">EVG20_g5693</name>
</gene>
<name>A0A4Y9YUE3_9AGAM</name>
<reference evidence="2 3" key="1">
    <citation type="submission" date="2019-02" db="EMBL/GenBank/DDBJ databases">
        <title>Genome sequencing of the rare red list fungi Dentipellis fragilis.</title>
        <authorList>
            <person name="Buettner E."/>
            <person name="Kellner H."/>
        </authorList>
    </citation>
    <scope>NUCLEOTIDE SEQUENCE [LARGE SCALE GENOMIC DNA]</scope>
    <source>
        <strain evidence="2 3">DSM 105465</strain>
    </source>
</reference>
<dbReference type="Proteomes" id="UP000298327">
    <property type="component" value="Unassembled WGS sequence"/>
</dbReference>
<dbReference type="Pfam" id="PF20414">
    <property type="entry name" value="DUF6698"/>
    <property type="match status" value="1"/>
</dbReference>
<comment type="caution">
    <text evidence="2">The sequence shown here is derived from an EMBL/GenBank/DDBJ whole genome shotgun (WGS) entry which is preliminary data.</text>
</comment>
<organism evidence="2 3">
    <name type="scientific">Dentipellis fragilis</name>
    <dbReference type="NCBI Taxonomy" id="205917"/>
    <lineage>
        <taxon>Eukaryota</taxon>
        <taxon>Fungi</taxon>
        <taxon>Dikarya</taxon>
        <taxon>Basidiomycota</taxon>
        <taxon>Agaricomycotina</taxon>
        <taxon>Agaricomycetes</taxon>
        <taxon>Russulales</taxon>
        <taxon>Hericiaceae</taxon>
        <taxon>Dentipellis</taxon>
    </lineage>
</organism>